<dbReference type="SUPFAM" id="SSF53448">
    <property type="entry name" value="Nucleotide-diphospho-sugar transferases"/>
    <property type="match status" value="1"/>
</dbReference>
<dbReference type="EMBL" id="CP002631">
    <property type="protein sequence ID" value="AEB14087.1"/>
    <property type="molecule type" value="Genomic_DNA"/>
</dbReference>
<dbReference type="InterPro" id="IPR029044">
    <property type="entry name" value="Nucleotide-diphossugar_trans"/>
</dbReference>
<gene>
    <name evidence="1" type="ordered locus">Tresu_1175</name>
</gene>
<organism evidence="1 2">
    <name type="scientific">Treponema succinifaciens (strain ATCC 33096 / DSM 2489 / 6091)</name>
    <dbReference type="NCBI Taxonomy" id="869209"/>
    <lineage>
        <taxon>Bacteria</taxon>
        <taxon>Pseudomonadati</taxon>
        <taxon>Spirochaetota</taxon>
        <taxon>Spirochaetia</taxon>
        <taxon>Spirochaetales</taxon>
        <taxon>Treponemataceae</taxon>
        <taxon>Treponema</taxon>
    </lineage>
</organism>
<sequence>MNTIPSIFNQHKISYTVIGGTENPKQILMPVTCIVLSRSGRHYRTRVLENLLQKGFEKIISVNPENERKAVDSFARHFPTVKFLVALENVSQGELLNIAFSESETQYVLVVQEEMCLEKFSFDASMVSKFMNKNQFCIAPRLFSDSSTKLPVALFPSARKSVFDVEADSVFLDGQPTLYPADYAGFYNREKFILLGGIDYTISSEYWQKIDFFFRAWLWGEKINLSKGFEFKYTGAVPEENLTVDISYLRFYLKNLLPTFLSDHAKIPWISYFAFKLKSSCGFVESMRQFKDAMRWTKENQYRFKTDAVALIENWGK</sequence>
<dbReference type="Proteomes" id="UP000006852">
    <property type="component" value="Chromosome"/>
</dbReference>
<keyword evidence="2" id="KW-1185">Reference proteome</keyword>
<reference evidence="1 2" key="1">
    <citation type="journal article" date="2011" name="Stand. Genomic Sci.">
        <title>Complete genome sequence of Treponema succinifaciens type strain (6091).</title>
        <authorList>
            <person name="Han C."/>
            <person name="Gronow S."/>
            <person name="Teshima H."/>
            <person name="Lapidus A."/>
            <person name="Nolan M."/>
            <person name="Lucas S."/>
            <person name="Hammon N."/>
            <person name="Deshpande S."/>
            <person name="Cheng J.F."/>
            <person name="Zeytun A."/>
            <person name="Tapia R."/>
            <person name="Goodwin L."/>
            <person name="Pitluck S."/>
            <person name="Liolios K."/>
            <person name="Pagani I."/>
            <person name="Ivanova N."/>
            <person name="Mavromatis K."/>
            <person name="Mikhailova N."/>
            <person name="Huntemann M."/>
            <person name="Pati A."/>
            <person name="Chen A."/>
            <person name="Palaniappan K."/>
            <person name="Land M."/>
            <person name="Hauser L."/>
            <person name="Brambilla E.M."/>
            <person name="Rohde M."/>
            <person name="Goker M."/>
            <person name="Woyke T."/>
            <person name="Bristow J."/>
            <person name="Eisen J.A."/>
            <person name="Markowitz V."/>
            <person name="Hugenholtz P."/>
            <person name="Kyrpides N.C."/>
            <person name="Klenk H.P."/>
            <person name="Detter J.C."/>
        </authorList>
    </citation>
    <scope>NUCLEOTIDE SEQUENCE [LARGE SCALE GENOMIC DNA]</scope>
    <source>
        <strain evidence="2">ATCC 33096 / DSM 2489 / 6091</strain>
    </source>
</reference>
<dbReference type="KEGG" id="tsu:Tresu_1175"/>
<evidence type="ECO:0008006" key="3">
    <source>
        <dbReference type="Google" id="ProtNLM"/>
    </source>
</evidence>
<dbReference type="STRING" id="869209.Tresu_1175"/>
<evidence type="ECO:0000313" key="2">
    <source>
        <dbReference type="Proteomes" id="UP000006852"/>
    </source>
</evidence>
<dbReference type="RefSeq" id="WP_013701376.1">
    <property type="nucleotide sequence ID" value="NC_015385.1"/>
</dbReference>
<dbReference type="HOGENOM" id="CLU_073854_0_0_12"/>
<proteinExistence type="predicted"/>
<dbReference type="Gene3D" id="3.90.550.10">
    <property type="entry name" value="Spore Coat Polysaccharide Biosynthesis Protein SpsA, Chain A"/>
    <property type="match status" value="1"/>
</dbReference>
<name>F2NY66_TRES6</name>
<dbReference type="GeneID" id="302998334"/>
<evidence type="ECO:0000313" key="1">
    <source>
        <dbReference type="EMBL" id="AEB14087.1"/>
    </source>
</evidence>
<dbReference type="AlphaFoldDB" id="F2NY66"/>
<protein>
    <recommendedName>
        <fullName evidence="3">Glycosyltransferase 2-like domain-containing protein</fullName>
    </recommendedName>
</protein>
<reference evidence="2" key="2">
    <citation type="submission" date="2011-04" db="EMBL/GenBank/DDBJ databases">
        <title>The complete genome of chromosome of Treponema succinifaciens DSM 2489.</title>
        <authorList>
            <person name="Lucas S."/>
            <person name="Copeland A."/>
            <person name="Lapidus A."/>
            <person name="Bruce D."/>
            <person name="Goodwin L."/>
            <person name="Pitluck S."/>
            <person name="Peters L."/>
            <person name="Kyrpides N."/>
            <person name="Mavromatis K."/>
            <person name="Ivanova N."/>
            <person name="Ovchinnikova G."/>
            <person name="Teshima H."/>
            <person name="Detter J.C."/>
            <person name="Tapia R."/>
            <person name="Han C."/>
            <person name="Land M."/>
            <person name="Hauser L."/>
            <person name="Markowitz V."/>
            <person name="Cheng J.-F."/>
            <person name="Hugenholtz P."/>
            <person name="Woyke T."/>
            <person name="Wu D."/>
            <person name="Gronow S."/>
            <person name="Wellnitz S."/>
            <person name="Brambilla E."/>
            <person name="Klenk H.-P."/>
            <person name="Eisen J.A."/>
        </authorList>
    </citation>
    <scope>NUCLEOTIDE SEQUENCE [LARGE SCALE GENOMIC DNA]</scope>
    <source>
        <strain evidence="2">ATCC 33096 / DSM 2489 / 6091</strain>
    </source>
</reference>
<accession>F2NY66</accession>
<dbReference type="eggNOG" id="COG1216">
    <property type="taxonomic scope" value="Bacteria"/>
</dbReference>